<evidence type="ECO:0000313" key="4">
    <source>
        <dbReference type="Proteomes" id="UP000028984"/>
    </source>
</evidence>
<keyword evidence="4" id="KW-1185">Reference proteome</keyword>
<feature type="transmembrane region" description="Helical" evidence="2">
    <location>
        <begin position="279"/>
        <end position="297"/>
    </location>
</feature>
<feature type="region of interest" description="Disordered" evidence="1">
    <location>
        <begin position="438"/>
        <end position="461"/>
    </location>
</feature>
<protein>
    <submittedName>
        <fullName evidence="3">Uncharacterized protein</fullName>
    </submittedName>
</protein>
<reference evidence="3 4" key="1">
    <citation type="submission" date="2014-03" db="EMBL/GenBank/DDBJ databases">
        <title>Genomics of Bifidobacteria.</title>
        <authorList>
            <person name="Ventura M."/>
            <person name="Milani C."/>
            <person name="Lugli G.A."/>
        </authorList>
    </citation>
    <scope>NUCLEOTIDE SEQUENCE [LARGE SCALE GENOMIC DNA]</scope>
    <source>
        <strain evidence="3 4">DSM 23975</strain>
    </source>
</reference>
<dbReference type="Proteomes" id="UP000028984">
    <property type="component" value="Unassembled WGS sequence"/>
</dbReference>
<feature type="transmembrane region" description="Helical" evidence="2">
    <location>
        <begin position="145"/>
        <end position="164"/>
    </location>
</feature>
<feature type="compositionally biased region" description="Polar residues" evidence="1">
    <location>
        <begin position="449"/>
        <end position="461"/>
    </location>
</feature>
<keyword evidence="2" id="KW-1133">Transmembrane helix</keyword>
<evidence type="ECO:0000256" key="2">
    <source>
        <dbReference type="SAM" id="Phobius"/>
    </source>
</evidence>
<keyword evidence="2" id="KW-0472">Membrane</keyword>
<accession>A0A087CXN2</accession>
<sequence length="461" mass="50432">MGSDRILSSYWPYRHNHSRGSSRRWFTPYDVTDYLFLLALLALPVDGTVLGFYQPFWTPISPWLFMLYALTNPVHLERAMRRYAFLMIAPVLLIYLSGIGWAVYGVHARAIIMSLTGVIAIPATVCALDIAFIAKRLSTTEAIRAVLATYWFAFAVGIAQWFAVHLDIASVQEFFGRVMYRSYLTIGSSWSKNGLRPQFLFAEPSYTGMHVFGILLPLMWLAYKRGSLYAKQLRSLIIVFVAGGLLMGVGTRIVLDSIVALLIVIVMAVRWRDRKGRRFGLLFLAVIVAITATAFAANSRLSAIVEKGMSGDDSFLGRIYQSLGPLCGIVKQPWTALTGYGAGNIDAAVHQGAQLARTILESAGAGKGAIVAAGWYRMMTSTMVWTMSAYTSFSLNSDSSVVRSPLQLSASSSHGMGIGRSLPSAGPHCSHTCISNSKDMPSRHCRCSSGASPGWTTSPSM</sequence>
<feature type="transmembrane region" description="Helical" evidence="2">
    <location>
        <begin position="60"/>
        <end position="76"/>
    </location>
</feature>
<organism evidence="3 4">
    <name type="scientific">Bifidobacterium reuteri DSM 23975</name>
    <dbReference type="NCBI Taxonomy" id="1437610"/>
    <lineage>
        <taxon>Bacteria</taxon>
        <taxon>Bacillati</taxon>
        <taxon>Actinomycetota</taxon>
        <taxon>Actinomycetes</taxon>
        <taxon>Bifidobacteriales</taxon>
        <taxon>Bifidobacteriaceae</taxon>
        <taxon>Bifidobacterium</taxon>
    </lineage>
</organism>
<keyword evidence="2" id="KW-0812">Transmembrane</keyword>
<comment type="caution">
    <text evidence="3">The sequence shown here is derived from an EMBL/GenBank/DDBJ whole genome shotgun (WGS) entry which is preliminary data.</text>
</comment>
<feature type="transmembrane region" description="Helical" evidence="2">
    <location>
        <begin position="34"/>
        <end position="54"/>
    </location>
</feature>
<dbReference type="eggNOG" id="ENOG5032Y5W">
    <property type="taxonomic scope" value="Bacteria"/>
</dbReference>
<feature type="transmembrane region" description="Helical" evidence="2">
    <location>
        <begin position="83"/>
        <end position="104"/>
    </location>
</feature>
<evidence type="ECO:0000313" key="3">
    <source>
        <dbReference type="EMBL" id="KFI88032.1"/>
    </source>
</evidence>
<evidence type="ECO:0000256" key="1">
    <source>
        <dbReference type="SAM" id="MobiDB-lite"/>
    </source>
</evidence>
<gene>
    <name evidence="3" type="ORF">BREU_0817</name>
</gene>
<feature type="transmembrane region" description="Helical" evidence="2">
    <location>
        <begin position="205"/>
        <end position="223"/>
    </location>
</feature>
<feature type="transmembrane region" description="Helical" evidence="2">
    <location>
        <begin position="235"/>
        <end position="267"/>
    </location>
</feature>
<dbReference type="STRING" id="1437610.BREU_0817"/>
<name>A0A087CXN2_9BIFI</name>
<dbReference type="AlphaFoldDB" id="A0A087CXN2"/>
<feature type="transmembrane region" description="Helical" evidence="2">
    <location>
        <begin position="110"/>
        <end position="133"/>
    </location>
</feature>
<dbReference type="EMBL" id="JGZK01000002">
    <property type="protein sequence ID" value="KFI88032.1"/>
    <property type="molecule type" value="Genomic_DNA"/>
</dbReference>
<proteinExistence type="predicted"/>